<dbReference type="InterPro" id="IPR050389">
    <property type="entry name" value="LysR-type_TF"/>
</dbReference>
<dbReference type="Gene3D" id="1.10.10.10">
    <property type="entry name" value="Winged helix-like DNA-binding domain superfamily/Winged helix DNA-binding domain"/>
    <property type="match status" value="1"/>
</dbReference>
<feature type="domain" description="HTH lysR-type" evidence="5">
    <location>
        <begin position="6"/>
        <end position="63"/>
    </location>
</feature>
<evidence type="ECO:0000313" key="7">
    <source>
        <dbReference type="Proteomes" id="UP000044071"/>
    </source>
</evidence>
<dbReference type="CDD" id="cd08417">
    <property type="entry name" value="PBP2_Nitroaromatics_like"/>
    <property type="match status" value="1"/>
</dbReference>
<dbReference type="Proteomes" id="UP000044071">
    <property type="component" value="Unassembled WGS sequence"/>
</dbReference>
<name>A0A078L077_9GAMM</name>
<evidence type="ECO:0000259" key="5">
    <source>
        <dbReference type="PROSITE" id="PS50931"/>
    </source>
</evidence>
<dbReference type="PANTHER" id="PTHR30118">
    <property type="entry name" value="HTH-TYPE TRANSCRIPTIONAL REGULATOR LEUO-RELATED"/>
    <property type="match status" value="1"/>
</dbReference>
<organism evidence="6 7">
    <name type="scientific">Legionella massiliensis</name>
    <dbReference type="NCBI Taxonomy" id="1034943"/>
    <lineage>
        <taxon>Bacteria</taxon>
        <taxon>Pseudomonadati</taxon>
        <taxon>Pseudomonadota</taxon>
        <taxon>Gammaproteobacteria</taxon>
        <taxon>Legionellales</taxon>
        <taxon>Legionellaceae</taxon>
        <taxon>Legionella</taxon>
    </lineage>
</organism>
<protein>
    <submittedName>
        <fullName evidence="6">HTH-type transcriptional regulator LeuO</fullName>
    </submittedName>
</protein>
<evidence type="ECO:0000256" key="3">
    <source>
        <dbReference type="ARBA" id="ARBA00023125"/>
    </source>
</evidence>
<dbReference type="RefSeq" id="WP_245614256.1">
    <property type="nucleotide sequence ID" value="NZ_CCVW01000002.1"/>
</dbReference>
<dbReference type="InterPro" id="IPR036388">
    <property type="entry name" value="WH-like_DNA-bd_sf"/>
</dbReference>
<reference evidence="6 7" key="1">
    <citation type="submission" date="2014-06" db="EMBL/GenBank/DDBJ databases">
        <authorList>
            <person name="Urmite Genomes Urmite Genomes"/>
        </authorList>
    </citation>
    <scope>NUCLEOTIDE SEQUENCE [LARGE SCALE GENOMIC DNA]</scope>
</reference>
<dbReference type="SUPFAM" id="SSF53850">
    <property type="entry name" value="Periplasmic binding protein-like II"/>
    <property type="match status" value="1"/>
</dbReference>
<comment type="similarity">
    <text evidence="1">Belongs to the LysR transcriptional regulatory family.</text>
</comment>
<dbReference type="eggNOG" id="COG0583">
    <property type="taxonomic scope" value="Bacteria"/>
</dbReference>
<dbReference type="EMBL" id="CCSB01000002">
    <property type="protein sequence ID" value="CDZ77429.1"/>
    <property type="molecule type" value="Genomic_DNA"/>
</dbReference>
<dbReference type="InterPro" id="IPR037402">
    <property type="entry name" value="YidZ_PBP2"/>
</dbReference>
<dbReference type="GO" id="GO:0003677">
    <property type="term" value="F:DNA binding"/>
    <property type="evidence" value="ECO:0007669"/>
    <property type="project" value="UniProtKB-KW"/>
</dbReference>
<evidence type="ECO:0000256" key="4">
    <source>
        <dbReference type="ARBA" id="ARBA00023163"/>
    </source>
</evidence>
<proteinExistence type="inferred from homology"/>
<dbReference type="InterPro" id="IPR005119">
    <property type="entry name" value="LysR_subst-bd"/>
</dbReference>
<dbReference type="Pfam" id="PF00126">
    <property type="entry name" value="HTH_1"/>
    <property type="match status" value="1"/>
</dbReference>
<dbReference type="Pfam" id="PF03466">
    <property type="entry name" value="LysR_substrate"/>
    <property type="match status" value="1"/>
</dbReference>
<keyword evidence="7" id="KW-1185">Reference proteome</keyword>
<keyword evidence="4" id="KW-0804">Transcription</keyword>
<dbReference type="STRING" id="1034943.BN59_01712"/>
<dbReference type="PROSITE" id="PS50931">
    <property type="entry name" value="HTH_LYSR"/>
    <property type="match status" value="1"/>
</dbReference>
<evidence type="ECO:0000256" key="2">
    <source>
        <dbReference type="ARBA" id="ARBA00023015"/>
    </source>
</evidence>
<dbReference type="AlphaFoldDB" id="A0A078L077"/>
<keyword evidence="3" id="KW-0238">DNA-binding</keyword>
<sequence>MSINQLNLNLLRALYALLSCRHVTLAAKQIGVSQSSMSISLKQLREFFNDSLLVPGHYKIMQLTPLAVTLIEPVREVMSQIDKIFSPHSPFEPATSERIFKIGMTDLVSINLIQPLIHQMELLAPNIRLKLLHPKYLTSIEVFENNQLDLVVGMYEGVPENLKCQLLFKDEGVIVGCDQHPAFKDGKISLESVLNYPLIQMVLEETPFKNYFHKYLNALGYTKPVAVAVGQGLLPILSLPGTMYLTMTTRRVAEKINRELLKLQIAPVPFEIDEYVCSQYWHPKDNDDPAHKWLRSIMKSIVKR</sequence>
<evidence type="ECO:0000313" key="6">
    <source>
        <dbReference type="EMBL" id="CDZ77429.1"/>
    </source>
</evidence>
<keyword evidence="2" id="KW-0805">Transcription regulation</keyword>
<dbReference type="Gene3D" id="3.40.190.10">
    <property type="entry name" value="Periplasmic binding protein-like II"/>
    <property type="match status" value="2"/>
</dbReference>
<dbReference type="PANTHER" id="PTHR30118:SF15">
    <property type="entry name" value="TRANSCRIPTIONAL REGULATORY PROTEIN"/>
    <property type="match status" value="1"/>
</dbReference>
<dbReference type="InterPro" id="IPR000847">
    <property type="entry name" value="LysR_HTH_N"/>
</dbReference>
<accession>A0A078L077</accession>
<dbReference type="GO" id="GO:0003700">
    <property type="term" value="F:DNA-binding transcription factor activity"/>
    <property type="evidence" value="ECO:0007669"/>
    <property type="project" value="InterPro"/>
</dbReference>
<dbReference type="InterPro" id="IPR036390">
    <property type="entry name" value="WH_DNA-bd_sf"/>
</dbReference>
<dbReference type="SUPFAM" id="SSF46785">
    <property type="entry name" value="Winged helix' DNA-binding domain"/>
    <property type="match status" value="1"/>
</dbReference>
<evidence type="ECO:0000256" key="1">
    <source>
        <dbReference type="ARBA" id="ARBA00009437"/>
    </source>
</evidence>
<gene>
    <name evidence="6" type="primary">leuO</name>
    <name evidence="6" type="ORF">BN59_01712</name>
</gene>